<dbReference type="RefSeq" id="WP_189051978.1">
    <property type="nucleotide sequence ID" value="NZ_BMJQ01000023.1"/>
</dbReference>
<dbReference type="Gene3D" id="3.90.190.10">
    <property type="entry name" value="Protein tyrosine phosphatase superfamily"/>
    <property type="match status" value="1"/>
</dbReference>
<proteinExistence type="predicted"/>
<dbReference type="PROSITE" id="PS00383">
    <property type="entry name" value="TYR_PHOSPHATASE_1"/>
    <property type="match status" value="1"/>
</dbReference>
<protein>
    <recommendedName>
        <fullName evidence="1">Tyrosine specific protein phosphatases domain-containing protein</fullName>
    </recommendedName>
</protein>
<dbReference type="Proteomes" id="UP000646365">
    <property type="component" value="Unassembled WGS sequence"/>
</dbReference>
<gene>
    <name evidence="2" type="ORF">GCM10011611_61030</name>
</gene>
<dbReference type="InterPro" id="IPR016130">
    <property type="entry name" value="Tyr_Pase_AS"/>
</dbReference>
<dbReference type="AlphaFoldDB" id="A0A8J2YZH9"/>
<accession>A0A8J2YZH9</accession>
<evidence type="ECO:0000313" key="3">
    <source>
        <dbReference type="Proteomes" id="UP000646365"/>
    </source>
</evidence>
<dbReference type="SUPFAM" id="SSF52799">
    <property type="entry name" value="(Phosphotyrosine protein) phosphatases II"/>
    <property type="match status" value="1"/>
</dbReference>
<evidence type="ECO:0000313" key="2">
    <source>
        <dbReference type="EMBL" id="GGF46342.1"/>
    </source>
</evidence>
<organism evidence="2 3">
    <name type="scientific">Aliidongia dinghuensis</name>
    <dbReference type="NCBI Taxonomy" id="1867774"/>
    <lineage>
        <taxon>Bacteria</taxon>
        <taxon>Pseudomonadati</taxon>
        <taxon>Pseudomonadota</taxon>
        <taxon>Alphaproteobacteria</taxon>
        <taxon>Rhodospirillales</taxon>
        <taxon>Dongiaceae</taxon>
        <taxon>Aliidongia</taxon>
    </lineage>
</organism>
<feature type="domain" description="Tyrosine specific protein phosphatases" evidence="1">
    <location>
        <begin position="67"/>
        <end position="131"/>
    </location>
</feature>
<dbReference type="PROSITE" id="PS50056">
    <property type="entry name" value="TYR_PHOSPHATASE_2"/>
    <property type="match status" value="1"/>
</dbReference>
<dbReference type="InterPro" id="IPR000387">
    <property type="entry name" value="Tyr_Pase_dom"/>
</dbReference>
<dbReference type="InterPro" id="IPR029021">
    <property type="entry name" value="Prot-tyrosine_phosphatase-like"/>
</dbReference>
<name>A0A8J2YZH9_9PROT</name>
<reference evidence="2" key="1">
    <citation type="journal article" date="2014" name="Int. J. Syst. Evol. Microbiol.">
        <title>Complete genome sequence of Corynebacterium casei LMG S-19264T (=DSM 44701T), isolated from a smear-ripened cheese.</title>
        <authorList>
            <consortium name="US DOE Joint Genome Institute (JGI-PGF)"/>
            <person name="Walter F."/>
            <person name="Albersmeier A."/>
            <person name="Kalinowski J."/>
            <person name="Ruckert C."/>
        </authorList>
    </citation>
    <scope>NUCLEOTIDE SEQUENCE</scope>
    <source>
        <strain evidence="2">CGMCC 1.15725</strain>
    </source>
</reference>
<comment type="caution">
    <text evidence="2">The sequence shown here is derived from an EMBL/GenBank/DDBJ whole genome shotgun (WGS) entry which is preliminary data.</text>
</comment>
<dbReference type="EMBL" id="BMJQ01000023">
    <property type="protein sequence ID" value="GGF46342.1"/>
    <property type="molecule type" value="Genomic_DNA"/>
</dbReference>
<sequence length="214" mass="23710">MSYSGPTIEIAGASRARRVKRRFDAVITIEDPGLPPSRRVRFHRVPHPDHLVLIFEDLDEPHPPIITATIEHVEAAISFARERPAASLLVHCHAGIGRSPAIALAIIADRLGSGFEPEALGELLRLRPMAVPNLLAIKHADAALDRNGKLLALVEEWDGRHPRNRQRRALNRQAILDAYPSLRRKHGPARLNDSFGADRVALKGPLSSDIEFDF</sequence>
<reference evidence="2" key="2">
    <citation type="submission" date="2020-09" db="EMBL/GenBank/DDBJ databases">
        <authorList>
            <person name="Sun Q."/>
            <person name="Zhou Y."/>
        </authorList>
    </citation>
    <scope>NUCLEOTIDE SEQUENCE</scope>
    <source>
        <strain evidence="2">CGMCC 1.15725</strain>
    </source>
</reference>
<keyword evidence="3" id="KW-1185">Reference proteome</keyword>
<evidence type="ECO:0000259" key="1">
    <source>
        <dbReference type="PROSITE" id="PS50056"/>
    </source>
</evidence>